<dbReference type="SMART" id="SM00128">
    <property type="entry name" value="IPPc"/>
    <property type="match status" value="1"/>
</dbReference>
<dbReference type="AlphaFoldDB" id="A0A812RDZ5"/>
<dbReference type="Proteomes" id="UP000649617">
    <property type="component" value="Unassembled WGS sequence"/>
</dbReference>
<dbReference type="GO" id="GO:0004439">
    <property type="term" value="F:phosphatidylinositol-4,5-bisphosphate 5-phosphatase activity"/>
    <property type="evidence" value="ECO:0007669"/>
    <property type="project" value="TreeGrafter"/>
</dbReference>
<feature type="region of interest" description="Disordered" evidence="1">
    <location>
        <begin position="1223"/>
        <end position="1253"/>
    </location>
</feature>
<dbReference type="OrthoDB" id="408373at2759"/>
<dbReference type="Pfam" id="PF22669">
    <property type="entry name" value="Exo_endo_phos2"/>
    <property type="match status" value="2"/>
</dbReference>
<dbReference type="InterPro" id="IPR000300">
    <property type="entry name" value="IPPc"/>
</dbReference>
<evidence type="ECO:0000256" key="1">
    <source>
        <dbReference type="SAM" id="MobiDB-lite"/>
    </source>
</evidence>
<keyword evidence="5" id="KW-1185">Reference proteome</keyword>
<dbReference type="InterPro" id="IPR046985">
    <property type="entry name" value="IP5"/>
</dbReference>
<feature type="transmembrane region" description="Helical" evidence="2">
    <location>
        <begin position="179"/>
        <end position="201"/>
    </location>
</feature>
<dbReference type="InterPro" id="IPR004843">
    <property type="entry name" value="Calcineurin-like_PHP"/>
</dbReference>
<evidence type="ECO:0000259" key="3">
    <source>
        <dbReference type="SMART" id="SM00128"/>
    </source>
</evidence>
<name>A0A812RDZ5_SYMPI</name>
<keyword evidence="2" id="KW-0812">Transmembrane</keyword>
<feature type="domain" description="Inositol polyphosphate-related phosphatase" evidence="3">
    <location>
        <begin position="61"/>
        <end position="455"/>
    </location>
</feature>
<feature type="compositionally biased region" description="Low complexity" evidence="1">
    <location>
        <begin position="1242"/>
        <end position="1253"/>
    </location>
</feature>
<gene>
    <name evidence="4" type="primary">INP52</name>
    <name evidence="4" type="ORF">SPIL2461_LOCUS10673</name>
</gene>
<dbReference type="Gene3D" id="3.60.10.10">
    <property type="entry name" value="Endonuclease/exonuclease/phosphatase"/>
    <property type="match status" value="1"/>
</dbReference>
<organism evidence="4 5">
    <name type="scientific">Symbiodinium pilosum</name>
    <name type="common">Dinoflagellate</name>
    <dbReference type="NCBI Taxonomy" id="2952"/>
    <lineage>
        <taxon>Eukaryota</taxon>
        <taxon>Sar</taxon>
        <taxon>Alveolata</taxon>
        <taxon>Dinophyceae</taxon>
        <taxon>Suessiales</taxon>
        <taxon>Symbiodiniaceae</taxon>
        <taxon>Symbiodinium</taxon>
    </lineage>
</organism>
<dbReference type="Gene3D" id="3.60.21.10">
    <property type="match status" value="1"/>
</dbReference>
<dbReference type="InterPro" id="IPR029052">
    <property type="entry name" value="Metallo-depent_PP-like"/>
</dbReference>
<accession>A0A812RDZ5</accession>
<dbReference type="SUPFAM" id="SSF56300">
    <property type="entry name" value="Metallo-dependent phosphatases"/>
    <property type="match status" value="1"/>
</dbReference>
<protein>
    <submittedName>
        <fullName evidence="4">INP52 protein</fullName>
    </submittedName>
</protein>
<dbReference type="SUPFAM" id="SSF56219">
    <property type="entry name" value="DNase I-like"/>
    <property type="match status" value="1"/>
</dbReference>
<feature type="region of interest" description="Disordered" evidence="1">
    <location>
        <begin position="490"/>
        <end position="511"/>
    </location>
</feature>
<dbReference type="PANTHER" id="PTHR11200">
    <property type="entry name" value="INOSITOL 5-PHOSPHATASE"/>
    <property type="match status" value="1"/>
</dbReference>
<sequence length="1253" mass="137387">VSWHCGLGCHGLEVEGIPLDRYLDHFTGLGRQEQHEVISRVTQEAEQSTSSGGKAGVCNRKVARVGLLSWNVGGISDHRKDQGAGLEEEAQAAVADVLQAAVAKLGAADVIVVGLQEIISLTPSNAMKGTSSFNESRKNQTFYGWPETVAQWVELLLGGLNSRPLPAGKSFCSMDHRAYVLYGQPVYLFGLLLCVFCPAYLLKHIRDFGMAEKPMDPRIKSGAKGAVACRFVLWDRSFCFLNCHLAATTSNSARYSVRDLKQRMQQMQQCWTEIKFKSHVNQMVYPVPAHRAIFLMGDTNMRLVNRDSKKDFHSRTMQALGESDGYMDLWKLDQLSQEMRASPQPSILNTQKSIGCLNANVARDEKSMLSHWREPFVDANQGPPFPPTFKLAVPGPGYSKKRVPAWTDRVLYSGDHAEPLKYGSVEQTKVLSPPHNVSDHDPVYAFFNVECIAIHPRRLGTLAREVRGAAKDSLRKDPLARCATTQLEVQRRTDSAQKLRPASSSLEEGAPPENKIIAAFRHGCDPTLPAYSSDCPAVKASHSEAYFHTLEKLNRAVGKFGAVSMSFDDFVMVSLHHCMWQNRHNPGDQFGDDPFDTCTPKKLCSMITTRADFEKHLPLVSLEAQQHRHKADGTGSAPETILGKGGLRLSVINGGWAEQATLYLEPKYEQDFQVAWGKTRSGMLPKNKLGGPPLHLQSGLVAARPGEAIQNFSDTPVVAKMPPAAGKPITFLVIGDPCNGNMLGFGQCGFRDYYGVNRTLPTLLNAALPSTDVWYLTGDNFYDRYGVFTVSIFAQLEPAAQGIPLISTPGNHDYWFDGIPATAVNSYELGYDQFAIGGAQFYAMDSAATFAPAAPAKDQISPAGTAATKFSQAPAFLDFSAVPKDTAKPANFQHYSIAGNVGFIVITCVGGDPRPFVTEACSFMKEKNPDLVLMLGHWNKPGSGCTTGWDVPNVTAWALDNSDCAAFRGQSGKAPYGSSGTAATRMKFIVGHQHCNCMTSFALTVRDTCLDDTADPSEVDGFIIGSHGMSWDPQETEPPCSSRFGLPVLRTDGSTLTFAYAKLSLETTVTHCHWYDLFCHAGPGEVSTTDLWESFMSFTPSGWSYKAAGPWGKGIIKDKMEGLLACLKDKGTHECSKDASIFDQWLDDTSQSALACLMLQECQEECWKALCAQLEHKLGCSIRHVVSTNSSSYPDLMDEEEEEVVKRLDSEALREGLREVLSSMQRELPSSRPTLLGRGWPSSRKSSNSLLSL</sequence>
<dbReference type="InterPro" id="IPR036691">
    <property type="entry name" value="Endo/exonu/phosph_ase_sf"/>
</dbReference>
<reference evidence="4" key="1">
    <citation type="submission" date="2021-02" db="EMBL/GenBank/DDBJ databases">
        <authorList>
            <person name="Dougan E. K."/>
            <person name="Rhodes N."/>
            <person name="Thang M."/>
            <person name="Chan C."/>
        </authorList>
    </citation>
    <scope>NUCLEOTIDE SEQUENCE</scope>
</reference>
<evidence type="ECO:0000313" key="4">
    <source>
        <dbReference type="EMBL" id="CAE7436854.1"/>
    </source>
</evidence>
<evidence type="ECO:0000313" key="5">
    <source>
        <dbReference type="Proteomes" id="UP000649617"/>
    </source>
</evidence>
<proteinExistence type="predicted"/>
<dbReference type="EMBL" id="CAJNIZ010020125">
    <property type="protein sequence ID" value="CAE7436854.1"/>
    <property type="molecule type" value="Genomic_DNA"/>
</dbReference>
<comment type="caution">
    <text evidence="4">The sequence shown here is derived from an EMBL/GenBank/DDBJ whole genome shotgun (WGS) entry which is preliminary data.</text>
</comment>
<dbReference type="PANTHER" id="PTHR11200:SF300">
    <property type="entry name" value="TYPE II INOSITOL 1,4,5-TRISPHOSPHATE 5-PHOSPHATASE"/>
    <property type="match status" value="1"/>
</dbReference>
<dbReference type="Pfam" id="PF00149">
    <property type="entry name" value="Metallophos"/>
    <property type="match status" value="1"/>
</dbReference>
<feature type="non-terminal residue" evidence="4">
    <location>
        <position position="1253"/>
    </location>
</feature>
<dbReference type="GO" id="GO:0046856">
    <property type="term" value="P:phosphatidylinositol dephosphorylation"/>
    <property type="evidence" value="ECO:0007669"/>
    <property type="project" value="InterPro"/>
</dbReference>
<keyword evidence="2" id="KW-1133">Transmembrane helix</keyword>
<keyword evidence="2" id="KW-0472">Membrane</keyword>
<evidence type="ECO:0000256" key="2">
    <source>
        <dbReference type="SAM" id="Phobius"/>
    </source>
</evidence>